<dbReference type="EMBL" id="SMRT01000013">
    <property type="protein sequence ID" value="TDF94436.1"/>
    <property type="molecule type" value="Genomic_DNA"/>
</dbReference>
<dbReference type="GO" id="GO:0005829">
    <property type="term" value="C:cytosol"/>
    <property type="evidence" value="ECO:0007669"/>
    <property type="project" value="TreeGrafter"/>
</dbReference>
<dbReference type="InterPro" id="IPR016032">
    <property type="entry name" value="Sig_transdc_resp-reg_C-effctor"/>
</dbReference>
<dbReference type="SMART" id="SM00448">
    <property type="entry name" value="REC"/>
    <property type="match status" value="1"/>
</dbReference>
<evidence type="ECO:0000259" key="8">
    <source>
        <dbReference type="PROSITE" id="PS50110"/>
    </source>
</evidence>
<feature type="DNA-binding region" description="OmpR/PhoB-type" evidence="7">
    <location>
        <begin position="125"/>
        <end position="223"/>
    </location>
</feature>
<dbReference type="PANTHER" id="PTHR48111">
    <property type="entry name" value="REGULATOR OF RPOS"/>
    <property type="match status" value="1"/>
</dbReference>
<keyword evidence="3" id="KW-0805">Transcription regulation</keyword>
<dbReference type="GO" id="GO:0032993">
    <property type="term" value="C:protein-DNA complex"/>
    <property type="evidence" value="ECO:0007669"/>
    <property type="project" value="TreeGrafter"/>
</dbReference>
<dbReference type="SMART" id="SM00862">
    <property type="entry name" value="Trans_reg_C"/>
    <property type="match status" value="1"/>
</dbReference>
<dbReference type="FunFam" id="3.40.50.2300:FF:000001">
    <property type="entry name" value="DNA-binding response regulator PhoB"/>
    <property type="match status" value="1"/>
</dbReference>
<reference evidence="10 11" key="1">
    <citation type="submission" date="2019-03" db="EMBL/GenBank/DDBJ databases">
        <title>This is whole genome sequence of Paenibacillus sp MS74 strain.</title>
        <authorList>
            <person name="Trinh H.N."/>
        </authorList>
    </citation>
    <scope>NUCLEOTIDE SEQUENCE [LARGE SCALE GENOMIC DNA]</scope>
    <source>
        <strain evidence="10 11">MS74</strain>
    </source>
</reference>
<feature type="domain" description="OmpR/PhoB-type" evidence="9">
    <location>
        <begin position="125"/>
        <end position="223"/>
    </location>
</feature>
<dbReference type="InterPro" id="IPR001789">
    <property type="entry name" value="Sig_transdc_resp-reg_receiver"/>
</dbReference>
<comment type="caution">
    <text evidence="10">The sequence shown here is derived from an EMBL/GenBank/DDBJ whole genome shotgun (WGS) entry which is preliminary data.</text>
</comment>
<evidence type="ECO:0000256" key="4">
    <source>
        <dbReference type="ARBA" id="ARBA00023125"/>
    </source>
</evidence>
<dbReference type="GO" id="GO:0006355">
    <property type="term" value="P:regulation of DNA-templated transcription"/>
    <property type="evidence" value="ECO:0007669"/>
    <property type="project" value="InterPro"/>
</dbReference>
<dbReference type="GO" id="GO:0000156">
    <property type="term" value="F:phosphorelay response regulator activity"/>
    <property type="evidence" value="ECO:0007669"/>
    <property type="project" value="TreeGrafter"/>
</dbReference>
<evidence type="ECO:0000256" key="3">
    <source>
        <dbReference type="ARBA" id="ARBA00023015"/>
    </source>
</evidence>
<dbReference type="InterPro" id="IPR039420">
    <property type="entry name" value="WalR-like"/>
</dbReference>
<dbReference type="SUPFAM" id="SSF52172">
    <property type="entry name" value="CheY-like"/>
    <property type="match status" value="1"/>
</dbReference>
<dbReference type="InterPro" id="IPR001867">
    <property type="entry name" value="OmpR/PhoB-type_DNA-bd"/>
</dbReference>
<keyword evidence="5" id="KW-0804">Transcription</keyword>
<dbReference type="CDD" id="cd00383">
    <property type="entry name" value="trans_reg_C"/>
    <property type="match status" value="1"/>
</dbReference>
<dbReference type="Gene3D" id="6.10.250.690">
    <property type="match status" value="1"/>
</dbReference>
<dbReference type="AlphaFoldDB" id="A0A4R5KGJ2"/>
<feature type="modified residue" description="4-aspartylphosphate" evidence="6">
    <location>
        <position position="51"/>
    </location>
</feature>
<name>A0A4R5KGJ2_9BACL</name>
<protein>
    <submittedName>
        <fullName evidence="10">Response regulator transcription factor</fullName>
    </submittedName>
</protein>
<gene>
    <name evidence="10" type="ORF">E1757_23800</name>
</gene>
<dbReference type="Proteomes" id="UP000295636">
    <property type="component" value="Unassembled WGS sequence"/>
</dbReference>
<keyword evidence="11" id="KW-1185">Reference proteome</keyword>
<dbReference type="Pfam" id="PF00072">
    <property type="entry name" value="Response_reg"/>
    <property type="match status" value="1"/>
</dbReference>
<dbReference type="Gene3D" id="3.40.50.2300">
    <property type="match status" value="1"/>
</dbReference>
<dbReference type="GO" id="GO:0000976">
    <property type="term" value="F:transcription cis-regulatory region binding"/>
    <property type="evidence" value="ECO:0007669"/>
    <property type="project" value="TreeGrafter"/>
</dbReference>
<dbReference type="CDD" id="cd19935">
    <property type="entry name" value="REC_OmpR_CusR-like"/>
    <property type="match status" value="1"/>
</dbReference>
<dbReference type="PROSITE" id="PS51755">
    <property type="entry name" value="OMPR_PHOB"/>
    <property type="match status" value="1"/>
</dbReference>
<organism evidence="10 11">
    <name type="scientific">Paenibacillus piri</name>
    <dbReference type="NCBI Taxonomy" id="2547395"/>
    <lineage>
        <taxon>Bacteria</taxon>
        <taxon>Bacillati</taxon>
        <taxon>Bacillota</taxon>
        <taxon>Bacilli</taxon>
        <taxon>Bacillales</taxon>
        <taxon>Paenibacillaceae</taxon>
        <taxon>Paenibacillus</taxon>
    </lineage>
</organism>
<evidence type="ECO:0000256" key="7">
    <source>
        <dbReference type="PROSITE-ProRule" id="PRU01091"/>
    </source>
</evidence>
<evidence type="ECO:0000256" key="1">
    <source>
        <dbReference type="ARBA" id="ARBA00022553"/>
    </source>
</evidence>
<sequence length="228" mass="25311">MKILIVEDDLPLLEAIKEIFENEAFDTTGASAGDEGCFLAEQGSYDLIVLDVMLPGMNGLDVVKHLRTRQVLTPVIMLTAKDSVEDCVRGLDAGADDYVTKPFAVTVLLARARAVLRRRGTIDSDGELSCGQIHLAPNLRDAYAGEQPLRLSPKEYELLEFFLCNKEQILSRDQIFERIWGFDSDAASTAVDVYVHHLRKKLAPYGGDLYLKTIRGVGYLFKGDSNVQ</sequence>
<dbReference type="InterPro" id="IPR011006">
    <property type="entry name" value="CheY-like_superfamily"/>
</dbReference>
<evidence type="ECO:0000256" key="5">
    <source>
        <dbReference type="ARBA" id="ARBA00023163"/>
    </source>
</evidence>
<keyword evidence="2" id="KW-0902">Two-component regulatory system</keyword>
<dbReference type="SUPFAM" id="SSF46894">
    <property type="entry name" value="C-terminal effector domain of the bipartite response regulators"/>
    <property type="match status" value="1"/>
</dbReference>
<accession>A0A4R5KGJ2</accession>
<keyword evidence="1 6" id="KW-0597">Phosphoprotein</keyword>
<evidence type="ECO:0000256" key="2">
    <source>
        <dbReference type="ARBA" id="ARBA00023012"/>
    </source>
</evidence>
<evidence type="ECO:0000313" key="10">
    <source>
        <dbReference type="EMBL" id="TDF94436.1"/>
    </source>
</evidence>
<evidence type="ECO:0000313" key="11">
    <source>
        <dbReference type="Proteomes" id="UP000295636"/>
    </source>
</evidence>
<proteinExistence type="predicted"/>
<evidence type="ECO:0000259" key="9">
    <source>
        <dbReference type="PROSITE" id="PS51755"/>
    </source>
</evidence>
<dbReference type="InterPro" id="IPR036388">
    <property type="entry name" value="WH-like_DNA-bd_sf"/>
</dbReference>
<dbReference type="Pfam" id="PF00486">
    <property type="entry name" value="Trans_reg_C"/>
    <property type="match status" value="1"/>
</dbReference>
<evidence type="ECO:0000256" key="6">
    <source>
        <dbReference type="PROSITE-ProRule" id="PRU00169"/>
    </source>
</evidence>
<feature type="domain" description="Response regulatory" evidence="8">
    <location>
        <begin position="2"/>
        <end position="116"/>
    </location>
</feature>
<dbReference type="RefSeq" id="WP_133232813.1">
    <property type="nucleotide sequence ID" value="NZ_SMRT01000013.1"/>
</dbReference>
<dbReference type="OrthoDB" id="9790442at2"/>
<dbReference type="PROSITE" id="PS50110">
    <property type="entry name" value="RESPONSE_REGULATORY"/>
    <property type="match status" value="1"/>
</dbReference>
<dbReference type="PANTHER" id="PTHR48111:SF22">
    <property type="entry name" value="REGULATOR OF RPOS"/>
    <property type="match status" value="1"/>
</dbReference>
<dbReference type="Gene3D" id="1.10.10.10">
    <property type="entry name" value="Winged helix-like DNA-binding domain superfamily/Winged helix DNA-binding domain"/>
    <property type="match status" value="1"/>
</dbReference>
<keyword evidence="4 7" id="KW-0238">DNA-binding</keyword>